<keyword evidence="23" id="KW-0325">Glycoprotein</keyword>
<dbReference type="InterPro" id="IPR001611">
    <property type="entry name" value="Leu-rich_rpt"/>
</dbReference>
<dbReference type="Gene3D" id="3.80.10.10">
    <property type="entry name" value="Ribonuclease Inhibitor"/>
    <property type="match status" value="1"/>
</dbReference>
<keyword evidence="24" id="KW-0395">Inflammatory response</keyword>
<dbReference type="Proteomes" id="UP000031443">
    <property type="component" value="Unassembled WGS sequence"/>
</dbReference>
<evidence type="ECO:0000256" key="1">
    <source>
        <dbReference type="ARBA" id="ARBA00004251"/>
    </source>
</evidence>
<keyword evidence="14" id="KW-0677">Repeat</keyword>
<dbReference type="STRING" id="8469.M7CBL4"/>
<evidence type="ECO:0000256" key="2">
    <source>
        <dbReference type="ARBA" id="ARBA00004323"/>
    </source>
</evidence>
<evidence type="ECO:0000256" key="27">
    <source>
        <dbReference type="SAM" id="Phobius"/>
    </source>
</evidence>
<dbReference type="InterPro" id="IPR000483">
    <property type="entry name" value="Cys-rich_flank_reg_C"/>
</dbReference>
<keyword evidence="19 27" id="KW-1133">Transmembrane helix</keyword>
<dbReference type="InterPro" id="IPR001675">
    <property type="entry name" value="Glyco_trans_29"/>
</dbReference>
<keyword evidence="7" id="KW-1003">Cell membrane</keyword>
<evidence type="ECO:0000256" key="24">
    <source>
        <dbReference type="ARBA" id="ARBA00023198"/>
    </source>
</evidence>
<name>M7CBL4_CHEMY</name>
<dbReference type="GO" id="GO:0001530">
    <property type="term" value="F:lipopolysaccharide binding"/>
    <property type="evidence" value="ECO:0007669"/>
    <property type="project" value="TreeGrafter"/>
</dbReference>
<dbReference type="eggNOG" id="KOG4641">
    <property type="taxonomic scope" value="Eukaryota"/>
</dbReference>
<keyword evidence="17" id="KW-0391">Immunity</keyword>
<proteinExistence type="inferred from homology"/>
<evidence type="ECO:0000256" key="23">
    <source>
        <dbReference type="ARBA" id="ARBA00023180"/>
    </source>
</evidence>
<dbReference type="PROSITE" id="PS51450">
    <property type="entry name" value="LRR"/>
    <property type="match status" value="1"/>
</dbReference>
<keyword evidence="22 29" id="KW-0675">Receptor</keyword>
<dbReference type="Gene3D" id="3.90.1480.20">
    <property type="entry name" value="Glycosyl transferase family 29"/>
    <property type="match status" value="1"/>
</dbReference>
<dbReference type="InterPro" id="IPR035897">
    <property type="entry name" value="Toll_tir_struct_dom_sf"/>
</dbReference>
<keyword evidence="9" id="KW-0433">Leucine-rich repeat</keyword>
<dbReference type="InterPro" id="IPR038578">
    <property type="entry name" value="GT29-like_sf"/>
</dbReference>
<dbReference type="InterPro" id="IPR003591">
    <property type="entry name" value="Leu-rich_rpt_typical-subtyp"/>
</dbReference>
<evidence type="ECO:0000256" key="4">
    <source>
        <dbReference type="ARBA" id="ARBA00004466"/>
    </source>
</evidence>
<sequence>MLSALCLSPLRLNNAPVKEHKEDVGEKTSIRLFFPESALPNPLDNNDNETLMVLVAFKSLDFIWVKEMLLKTRTKTVQGFWRQPPSEWKWNASHLRILHPYVTYEATYKLLQLEKRGKKYSTTGIIALNLALHICHEVNIIGFGYPDKHDNTTPVHYYDTEHLSQGVIAKQGTAVALPKTKKTGAELAFACRTPTVVFSPVAFLPTVISLEKGVSYLAPCTEEITNVTYRCMELNLSGVPAEIPPSTQNLDLSFNPLESLTSNYFSAVPALRFLDLTRCRIQTIEDYAFEDLHNLLTLILTANPLWHLGPKAFYSLTSLQKLVAVEDNISSLADLPIGHLHTLQELNVAKNNVDSLKLPKYFSNLTFLRFLSLQSNKVSSISTGDLDVLQGEKGLNLTLVLSINDIKYIQLGSFEGIHLHELSLRACFENTSVMKVGIQGLAGLQVNRLVLGEFRNIRRVGDFSNGLLDGLCQVQLQEFVFICFERFYNCTDTLFDCLVNTSIIRMVDIYLNQVSAVPTASRLHQLECKTCKFSEVPALKLSSFKELRVLRITKSKYLTGFLQTFVDLPNLEVLDLSENRLSFIQCCAFYLSGTPKLKHLNLSFNSKISVSGSWNVNELVSLDFQHSKLNGPGSFPVFLSLGKLIYLDISYTNTHVESQCAFCGLESLQVLKMAGNSFKGNNLGDSFMKLTQLLTLDVSSCNLIQVSLSAFSTLGKLQKLNISHNKLLTFDHLAYKALQALTVLDFSSNQLTVLTEKALESLPSSLVHLDLSCNLFDCSCSHLSFVKWAKEHGELLWSTELMVCNSPEHLKNVSVLNFDLSSCQLSPVLMAIYVGPALAGALFLFLLYKYYFNLYYGLVLLSGCRRYADRDDTYDAFVIHSSKDIEWVRQELVETLEGGVPPFHLCLHYRDFTPGVPVASSIIHEGFLSSRKVIAVISDHFMESKWCSFELEIAQSWQFVEGRAGIILIVLEEVNKALLRRKLGLSRYLQRNTYLEWKDREISRHLFWRQLRTALLAGKTEPGSGGN</sequence>
<evidence type="ECO:0000256" key="14">
    <source>
        <dbReference type="ARBA" id="ARBA00022737"/>
    </source>
</evidence>
<organism evidence="29 30">
    <name type="scientific">Chelonia mydas</name>
    <name type="common">Green sea-turtle</name>
    <name type="synonym">Chelonia agassizi</name>
    <dbReference type="NCBI Taxonomy" id="8469"/>
    <lineage>
        <taxon>Eukaryota</taxon>
        <taxon>Metazoa</taxon>
        <taxon>Chordata</taxon>
        <taxon>Craniata</taxon>
        <taxon>Vertebrata</taxon>
        <taxon>Euteleostomi</taxon>
        <taxon>Archelosauria</taxon>
        <taxon>Testudinata</taxon>
        <taxon>Testudines</taxon>
        <taxon>Cryptodira</taxon>
        <taxon>Durocryptodira</taxon>
        <taxon>Americhelydia</taxon>
        <taxon>Chelonioidea</taxon>
        <taxon>Cheloniidae</taxon>
        <taxon>Chelonia</taxon>
    </lineage>
</organism>
<dbReference type="SUPFAM" id="SSF52200">
    <property type="entry name" value="Toll/Interleukin receptor TIR domain"/>
    <property type="match status" value="1"/>
</dbReference>
<dbReference type="SMART" id="SM00255">
    <property type="entry name" value="TIR"/>
    <property type="match status" value="1"/>
</dbReference>
<evidence type="ECO:0000256" key="7">
    <source>
        <dbReference type="ARBA" id="ARBA00022475"/>
    </source>
</evidence>
<dbReference type="GO" id="GO:0001726">
    <property type="term" value="C:ruffle"/>
    <property type="evidence" value="ECO:0007669"/>
    <property type="project" value="UniProtKB-SubCell"/>
</dbReference>
<dbReference type="PANTHER" id="PTHR24365:SF521">
    <property type="entry name" value="TOLL-LIKE RECEPTOR 4"/>
    <property type="match status" value="1"/>
</dbReference>
<evidence type="ECO:0000256" key="3">
    <source>
        <dbReference type="ARBA" id="ARBA00004412"/>
    </source>
</evidence>
<comment type="subcellular location">
    <subcellularLocation>
        <location evidence="1">Cell membrane</location>
        <topology evidence="1">Single-pass type I membrane protein</topology>
    </subcellularLocation>
    <subcellularLocation>
        <location evidence="4">Cell projection</location>
        <location evidence="4">Ruffle</location>
    </subcellularLocation>
    <subcellularLocation>
        <location evidence="3">Early endosome</location>
    </subcellularLocation>
    <subcellularLocation>
        <location evidence="2">Golgi apparatus membrane</location>
        <topology evidence="2">Single-pass type II membrane protein</topology>
    </subcellularLocation>
</comment>
<evidence type="ECO:0000256" key="9">
    <source>
        <dbReference type="ARBA" id="ARBA00022614"/>
    </source>
</evidence>
<evidence type="ECO:0000256" key="20">
    <source>
        <dbReference type="ARBA" id="ARBA00023034"/>
    </source>
</evidence>
<reference evidence="30" key="1">
    <citation type="journal article" date="2013" name="Nat. Genet.">
        <title>The draft genomes of soft-shell turtle and green sea turtle yield insights into the development and evolution of the turtle-specific body plan.</title>
        <authorList>
            <person name="Wang Z."/>
            <person name="Pascual-Anaya J."/>
            <person name="Zadissa A."/>
            <person name="Li W."/>
            <person name="Niimura Y."/>
            <person name="Huang Z."/>
            <person name="Li C."/>
            <person name="White S."/>
            <person name="Xiong Z."/>
            <person name="Fang D."/>
            <person name="Wang B."/>
            <person name="Ming Y."/>
            <person name="Chen Y."/>
            <person name="Zheng Y."/>
            <person name="Kuraku S."/>
            <person name="Pignatelli M."/>
            <person name="Herrero J."/>
            <person name="Beal K."/>
            <person name="Nozawa M."/>
            <person name="Li Q."/>
            <person name="Wang J."/>
            <person name="Zhang H."/>
            <person name="Yu L."/>
            <person name="Shigenobu S."/>
            <person name="Wang J."/>
            <person name="Liu J."/>
            <person name="Flicek P."/>
            <person name="Searle S."/>
            <person name="Wang J."/>
            <person name="Kuratani S."/>
            <person name="Yin Y."/>
            <person name="Aken B."/>
            <person name="Zhang G."/>
            <person name="Irie N."/>
        </authorList>
    </citation>
    <scope>NUCLEOTIDE SEQUENCE [LARGE SCALE GENOMIC DNA]</scope>
</reference>
<dbReference type="GO" id="GO:0008373">
    <property type="term" value="F:sialyltransferase activity"/>
    <property type="evidence" value="ECO:0007669"/>
    <property type="project" value="InterPro"/>
</dbReference>
<gene>
    <name evidence="29" type="ORF">UY3_04680</name>
</gene>
<feature type="domain" description="TIR" evidence="28">
    <location>
        <begin position="872"/>
        <end position="1015"/>
    </location>
</feature>
<evidence type="ECO:0000256" key="13">
    <source>
        <dbReference type="ARBA" id="ARBA00022729"/>
    </source>
</evidence>
<dbReference type="EMBL" id="KB520693">
    <property type="protein sequence ID" value="EMP38102.1"/>
    <property type="molecule type" value="Genomic_DNA"/>
</dbReference>
<dbReference type="Gene3D" id="3.40.50.10140">
    <property type="entry name" value="Toll/interleukin-1 receptor homology (TIR) domain"/>
    <property type="match status" value="1"/>
</dbReference>
<dbReference type="GO" id="GO:0046696">
    <property type="term" value="C:lipopolysaccharide receptor complex"/>
    <property type="evidence" value="ECO:0007669"/>
    <property type="project" value="TreeGrafter"/>
</dbReference>
<dbReference type="GO" id="GO:0001875">
    <property type="term" value="F:lipopolysaccharide immune receptor activity"/>
    <property type="evidence" value="ECO:0007669"/>
    <property type="project" value="TreeGrafter"/>
</dbReference>
<evidence type="ECO:0000256" key="26">
    <source>
        <dbReference type="ARBA" id="ARBA00040109"/>
    </source>
</evidence>
<dbReference type="GO" id="GO:0006954">
    <property type="term" value="P:inflammatory response"/>
    <property type="evidence" value="ECO:0007669"/>
    <property type="project" value="UniProtKB-KW"/>
</dbReference>
<dbReference type="InterPro" id="IPR032675">
    <property type="entry name" value="LRR_dom_sf"/>
</dbReference>
<dbReference type="SUPFAM" id="SSF52058">
    <property type="entry name" value="L domain-like"/>
    <property type="match status" value="2"/>
</dbReference>
<evidence type="ECO:0000256" key="11">
    <source>
        <dbReference type="ARBA" id="ARBA00022679"/>
    </source>
</evidence>
<keyword evidence="12 27" id="KW-0812">Transmembrane</keyword>
<dbReference type="GO" id="GO:0050829">
    <property type="term" value="P:defense response to Gram-negative bacterium"/>
    <property type="evidence" value="ECO:0007669"/>
    <property type="project" value="TreeGrafter"/>
</dbReference>
<dbReference type="InterPro" id="IPR000157">
    <property type="entry name" value="TIR_dom"/>
</dbReference>
<evidence type="ECO:0000256" key="8">
    <source>
        <dbReference type="ARBA" id="ARBA00022588"/>
    </source>
</evidence>
<dbReference type="GO" id="GO:0032497">
    <property type="term" value="P:detection of lipopolysaccharide"/>
    <property type="evidence" value="ECO:0007669"/>
    <property type="project" value="TreeGrafter"/>
</dbReference>
<keyword evidence="30" id="KW-1185">Reference proteome</keyword>
<evidence type="ECO:0000256" key="15">
    <source>
        <dbReference type="ARBA" id="ARBA00022753"/>
    </source>
</evidence>
<keyword evidence="25" id="KW-0966">Cell projection</keyword>
<dbReference type="GO" id="GO:0002755">
    <property type="term" value="P:MyD88-dependent toll-like receptor signaling pathway"/>
    <property type="evidence" value="ECO:0007669"/>
    <property type="project" value="TreeGrafter"/>
</dbReference>
<evidence type="ECO:0000256" key="17">
    <source>
        <dbReference type="ARBA" id="ARBA00022859"/>
    </source>
</evidence>
<keyword evidence="20" id="KW-0333">Golgi apparatus</keyword>
<keyword evidence="10" id="KW-0328">Glycosyltransferase</keyword>
<comment type="similarity">
    <text evidence="6">Belongs to the Toll-like receptor family.</text>
</comment>
<evidence type="ECO:0000259" key="28">
    <source>
        <dbReference type="PROSITE" id="PS50104"/>
    </source>
</evidence>
<evidence type="ECO:0000256" key="21">
    <source>
        <dbReference type="ARBA" id="ARBA00023136"/>
    </source>
</evidence>
<dbReference type="GO" id="GO:0005886">
    <property type="term" value="C:plasma membrane"/>
    <property type="evidence" value="ECO:0007669"/>
    <property type="project" value="UniProtKB-SubCell"/>
</dbReference>
<evidence type="ECO:0000256" key="19">
    <source>
        <dbReference type="ARBA" id="ARBA00022989"/>
    </source>
</evidence>
<evidence type="ECO:0000256" key="5">
    <source>
        <dbReference type="ARBA" id="ARBA00006003"/>
    </source>
</evidence>
<keyword evidence="11" id="KW-0808">Transferase</keyword>
<evidence type="ECO:0000256" key="25">
    <source>
        <dbReference type="ARBA" id="ARBA00023273"/>
    </source>
</evidence>
<evidence type="ECO:0000256" key="12">
    <source>
        <dbReference type="ARBA" id="ARBA00022692"/>
    </source>
</evidence>
<keyword evidence="15" id="KW-0967">Endosome</keyword>
<keyword evidence="8" id="KW-0399">Innate immunity</keyword>
<protein>
    <recommendedName>
        <fullName evidence="26">Toll-like receptor 4</fullName>
    </recommendedName>
</protein>
<dbReference type="Pfam" id="PF13855">
    <property type="entry name" value="LRR_8"/>
    <property type="match status" value="3"/>
</dbReference>
<dbReference type="SMART" id="SM00369">
    <property type="entry name" value="LRR_TYP"/>
    <property type="match status" value="8"/>
</dbReference>
<feature type="transmembrane region" description="Helical" evidence="27">
    <location>
        <begin position="828"/>
        <end position="848"/>
    </location>
</feature>
<evidence type="ECO:0000256" key="16">
    <source>
        <dbReference type="ARBA" id="ARBA00022843"/>
    </source>
</evidence>
<keyword evidence="13" id="KW-0732">Signal</keyword>
<evidence type="ECO:0000313" key="29">
    <source>
        <dbReference type="EMBL" id="EMP38102.1"/>
    </source>
</evidence>
<dbReference type="GO" id="GO:0005769">
    <property type="term" value="C:early endosome"/>
    <property type="evidence" value="ECO:0007669"/>
    <property type="project" value="UniProtKB-SubCell"/>
</dbReference>
<evidence type="ECO:0000256" key="10">
    <source>
        <dbReference type="ARBA" id="ARBA00022676"/>
    </source>
</evidence>
<accession>M7CBL4</accession>
<comment type="similarity">
    <text evidence="5">Belongs to the glycosyltransferase 29 family.</text>
</comment>
<evidence type="ECO:0000256" key="22">
    <source>
        <dbReference type="ARBA" id="ARBA00023170"/>
    </source>
</evidence>
<keyword evidence="16" id="KW-0832">Ubl conjugation</keyword>
<dbReference type="Pfam" id="PF00777">
    <property type="entry name" value="Glyco_transf_29"/>
    <property type="match status" value="1"/>
</dbReference>
<keyword evidence="21 27" id="KW-0472">Membrane</keyword>
<evidence type="ECO:0000313" key="30">
    <source>
        <dbReference type="Proteomes" id="UP000031443"/>
    </source>
</evidence>
<evidence type="ECO:0000256" key="6">
    <source>
        <dbReference type="ARBA" id="ARBA00009634"/>
    </source>
</evidence>
<dbReference type="PROSITE" id="PS50104">
    <property type="entry name" value="TIR"/>
    <property type="match status" value="1"/>
</dbReference>
<dbReference type="GO" id="GO:0000139">
    <property type="term" value="C:Golgi membrane"/>
    <property type="evidence" value="ECO:0007669"/>
    <property type="project" value="UniProtKB-SubCell"/>
</dbReference>
<dbReference type="GO" id="GO:0034142">
    <property type="term" value="P:toll-like receptor 4 signaling pathway"/>
    <property type="evidence" value="ECO:0007669"/>
    <property type="project" value="TreeGrafter"/>
</dbReference>
<dbReference type="AlphaFoldDB" id="M7CBL4"/>
<dbReference type="Pfam" id="PF01582">
    <property type="entry name" value="TIR"/>
    <property type="match status" value="1"/>
</dbReference>
<dbReference type="PANTHER" id="PTHR24365">
    <property type="entry name" value="TOLL-LIKE RECEPTOR"/>
    <property type="match status" value="1"/>
</dbReference>
<keyword evidence="18" id="KW-0735">Signal-anchor</keyword>
<evidence type="ECO:0000256" key="18">
    <source>
        <dbReference type="ARBA" id="ARBA00022968"/>
    </source>
</evidence>
<dbReference type="GO" id="GO:0045087">
    <property type="term" value="P:innate immune response"/>
    <property type="evidence" value="ECO:0007669"/>
    <property type="project" value="UniProtKB-KW"/>
</dbReference>
<dbReference type="SMART" id="SM00082">
    <property type="entry name" value="LRRCT"/>
    <property type="match status" value="1"/>
</dbReference>
<dbReference type="FunFam" id="3.40.50.10140:FF:000006">
    <property type="entry name" value="Toll-like receptor 4"/>
    <property type="match status" value="1"/>
</dbReference>